<accession>A0A822XYX1</accession>
<reference evidence="6 7" key="1">
    <citation type="journal article" date="2020" name="Mol. Biol. Evol.">
        <title>Distinct Expression and Methylation Patterns for Genes with Different Fates following a Single Whole-Genome Duplication in Flowering Plants.</title>
        <authorList>
            <person name="Shi T."/>
            <person name="Rahmani R.S."/>
            <person name="Gugger P.F."/>
            <person name="Wang M."/>
            <person name="Li H."/>
            <person name="Zhang Y."/>
            <person name="Li Z."/>
            <person name="Wang Q."/>
            <person name="Van de Peer Y."/>
            <person name="Marchal K."/>
            <person name="Chen J."/>
        </authorList>
    </citation>
    <scope>NUCLEOTIDE SEQUENCE [LARGE SCALE GENOMIC DNA]</scope>
    <source>
        <tissue evidence="6">Leaf</tissue>
    </source>
</reference>
<keyword evidence="3" id="KW-0328">Glycosyltransferase</keyword>
<evidence type="ECO:0000256" key="4">
    <source>
        <dbReference type="ARBA" id="ARBA00022679"/>
    </source>
</evidence>
<dbReference type="Proteomes" id="UP000607653">
    <property type="component" value="Unassembled WGS sequence"/>
</dbReference>
<dbReference type="Pfam" id="PF01501">
    <property type="entry name" value="Glyco_transf_8"/>
    <property type="match status" value="1"/>
</dbReference>
<evidence type="ECO:0000313" key="7">
    <source>
        <dbReference type="Proteomes" id="UP000607653"/>
    </source>
</evidence>
<evidence type="ECO:0000256" key="5">
    <source>
        <dbReference type="RuleBase" id="RU362027"/>
    </source>
</evidence>
<keyword evidence="7" id="KW-1185">Reference proteome</keyword>
<keyword evidence="4" id="KW-0808">Transferase</keyword>
<protein>
    <recommendedName>
        <fullName evidence="5">Hexosyltransferase</fullName>
        <ecNumber evidence="5">2.4.1.-</ecNumber>
    </recommendedName>
</protein>
<dbReference type="InterPro" id="IPR050748">
    <property type="entry name" value="Glycosyltrans_8_dom-fam"/>
</dbReference>
<dbReference type="PANTHER" id="PTHR13778:SF5">
    <property type="entry name" value="HEXOSYLTRANSFERASE"/>
    <property type="match status" value="1"/>
</dbReference>
<dbReference type="AlphaFoldDB" id="A0A822XYX1"/>
<evidence type="ECO:0000256" key="2">
    <source>
        <dbReference type="ARBA" id="ARBA00006351"/>
    </source>
</evidence>
<dbReference type="GO" id="GO:0016757">
    <property type="term" value="F:glycosyltransferase activity"/>
    <property type="evidence" value="ECO:0007669"/>
    <property type="project" value="UniProtKB-KW"/>
</dbReference>
<name>A0A822XYX1_NELNU</name>
<dbReference type="EC" id="2.4.1.-" evidence="5"/>
<comment type="caution">
    <text evidence="6">The sequence shown here is derived from an EMBL/GenBank/DDBJ whole genome shotgun (WGS) entry which is preliminary data.</text>
</comment>
<dbReference type="InterPro" id="IPR002495">
    <property type="entry name" value="Glyco_trans_8"/>
</dbReference>
<dbReference type="PANTHER" id="PTHR13778">
    <property type="entry name" value="GLYCOSYLTRANSFERASE 8 DOMAIN-CONTAINING PROTEIN"/>
    <property type="match status" value="1"/>
</dbReference>
<proteinExistence type="inferred from homology"/>
<evidence type="ECO:0000256" key="3">
    <source>
        <dbReference type="ARBA" id="ARBA00022676"/>
    </source>
</evidence>
<dbReference type="InterPro" id="IPR029044">
    <property type="entry name" value="Nucleotide-diphossugar_trans"/>
</dbReference>
<organism evidence="6 7">
    <name type="scientific">Nelumbo nucifera</name>
    <name type="common">Sacred lotus</name>
    <dbReference type="NCBI Taxonomy" id="4432"/>
    <lineage>
        <taxon>Eukaryota</taxon>
        <taxon>Viridiplantae</taxon>
        <taxon>Streptophyta</taxon>
        <taxon>Embryophyta</taxon>
        <taxon>Tracheophyta</taxon>
        <taxon>Spermatophyta</taxon>
        <taxon>Magnoliopsida</taxon>
        <taxon>Proteales</taxon>
        <taxon>Nelumbonaceae</taxon>
        <taxon>Nelumbo</taxon>
    </lineage>
</organism>
<gene>
    <name evidence="6" type="ORF">HUJ06_025753</name>
</gene>
<evidence type="ECO:0000313" key="6">
    <source>
        <dbReference type="EMBL" id="DAD24289.1"/>
    </source>
</evidence>
<dbReference type="EMBL" id="DUZY01000001">
    <property type="protein sequence ID" value="DAD24289.1"/>
    <property type="molecule type" value="Genomic_DNA"/>
</dbReference>
<comment type="similarity">
    <text evidence="2 5">Belongs to the glycosyltransferase 8 family.</text>
</comment>
<sequence length="102" mass="11574">MTLDANYLSGAFDSDIFLTINSTFPYLNSNIYHFDSNRVDGKISKSVHQALDQLLNYVCIYLADILPTDVSHAIYLNSDIFMVDDITKLWEVDLEGKVVTAY</sequence>
<dbReference type="Gene3D" id="3.90.550.10">
    <property type="entry name" value="Spore Coat Polysaccharide Biosynthesis Protein SpsA, Chain A"/>
    <property type="match status" value="1"/>
</dbReference>
<dbReference type="SUPFAM" id="SSF53448">
    <property type="entry name" value="Nucleotide-diphospho-sugar transferases"/>
    <property type="match status" value="1"/>
</dbReference>
<comment type="pathway">
    <text evidence="1">Glycan metabolism; pectin biosynthesis.</text>
</comment>
<evidence type="ECO:0000256" key="1">
    <source>
        <dbReference type="ARBA" id="ARBA00004877"/>
    </source>
</evidence>